<evidence type="ECO:0000313" key="5">
    <source>
        <dbReference type="Proteomes" id="UP000606720"/>
    </source>
</evidence>
<keyword evidence="2" id="KW-0813">Transport</keyword>
<dbReference type="PANTHER" id="PTHR30061">
    <property type="entry name" value="MALTOSE-BINDING PERIPLASMIC PROTEIN"/>
    <property type="match status" value="1"/>
</dbReference>
<accession>A0A923LMH6</accession>
<protein>
    <submittedName>
        <fullName evidence="4">Extracellular solute-binding protein</fullName>
    </submittedName>
</protein>
<dbReference type="AlphaFoldDB" id="A0A923LMH6"/>
<comment type="similarity">
    <text evidence="1">Belongs to the bacterial solute-binding protein 1 family.</text>
</comment>
<reference evidence="4" key="1">
    <citation type="submission" date="2020-08" db="EMBL/GenBank/DDBJ databases">
        <title>Genome public.</title>
        <authorList>
            <person name="Liu C."/>
            <person name="Sun Q."/>
        </authorList>
    </citation>
    <scope>NUCLEOTIDE SEQUENCE</scope>
    <source>
        <strain evidence="4">BX1005</strain>
    </source>
</reference>
<dbReference type="RefSeq" id="WP_186866519.1">
    <property type="nucleotide sequence ID" value="NZ_JACOPH010000003.1"/>
</dbReference>
<comment type="caution">
    <text evidence="4">The sequence shown here is derived from an EMBL/GenBank/DDBJ whole genome shotgun (WGS) entry which is preliminary data.</text>
</comment>
<dbReference type="GO" id="GO:0055085">
    <property type="term" value="P:transmembrane transport"/>
    <property type="evidence" value="ECO:0007669"/>
    <property type="project" value="InterPro"/>
</dbReference>
<evidence type="ECO:0000256" key="3">
    <source>
        <dbReference type="ARBA" id="ARBA00022729"/>
    </source>
</evidence>
<dbReference type="InterPro" id="IPR006061">
    <property type="entry name" value="SBP_1_CS"/>
</dbReference>
<dbReference type="Pfam" id="PF01547">
    <property type="entry name" value="SBP_bac_1"/>
    <property type="match status" value="1"/>
</dbReference>
<sequence length="414" mass="46951">MKKWQFNMILLPLLFTASGCGMNRQTASMEMLETETQAEERENLVLWSYYETRAQKEGLDYLVEEFNKSQQQYELSWEYIPMQDYVKKLSSVISENDLPDLILLDNPDMPSLIHSGFLEDITEQIPEKVMQDKYYPKVFDTVRSGDKIYGIPFSCNNTAIIYNKDMFDEAGLQEPETWEEFENAARTLTTQGEDGHYGFAMSAAAGEQGAFQFMPWLLATGVDTQHMEDECTREAFELIDAMLADGSMPHECLNYSQNDLTRMFLDGKAAMIENGPWAVPKLEESGIDYGICPFPEHTKRGIVLGGENLALIKGKNVSGGIEVINFCSRPEIIEHIGELTGNISPVIDNAERFKQFYPQYGVFVDQMGHGISRSDIPDWKKVCQALCDSLYQLFGSEHTTDQVFDAYVLTISGQ</sequence>
<evidence type="ECO:0000313" key="4">
    <source>
        <dbReference type="EMBL" id="MBC5713615.1"/>
    </source>
</evidence>
<organism evidence="4 5">
    <name type="scientific">Roseburia zhanii</name>
    <dbReference type="NCBI Taxonomy" id="2763064"/>
    <lineage>
        <taxon>Bacteria</taxon>
        <taxon>Bacillati</taxon>
        <taxon>Bacillota</taxon>
        <taxon>Clostridia</taxon>
        <taxon>Lachnospirales</taxon>
        <taxon>Lachnospiraceae</taxon>
        <taxon>Roseburia</taxon>
    </lineage>
</organism>
<dbReference type="PANTHER" id="PTHR30061:SF50">
    <property type="entry name" value="MALTOSE_MALTODEXTRIN-BINDING PERIPLASMIC PROTEIN"/>
    <property type="match status" value="1"/>
</dbReference>
<dbReference type="GO" id="GO:0015768">
    <property type="term" value="P:maltose transport"/>
    <property type="evidence" value="ECO:0007669"/>
    <property type="project" value="TreeGrafter"/>
</dbReference>
<dbReference type="GO" id="GO:1901982">
    <property type="term" value="F:maltose binding"/>
    <property type="evidence" value="ECO:0007669"/>
    <property type="project" value="TreeGrafter"/>
</dbReference>
<keyword evidence="3" id="KW-0732">Signal</keyword>
<dbReference type="SUPFAM" id="SSF53850">
    <property type="entry name" value="Periplasmic binding protein-like II"/>
    <property type="match status" value="1"/>
</dbReference>
<dbReference type="PROSITE" id="PS51257">
    <property type="entry name" value="PROKAR_LIPOPROTEIN"/>
    <property type="match status" value="1"/>
</dbReference>
<dbReference type="EMBL" id="JACOPH010000003">
    <property type="protein sequence ID" value="MBC5713615.1"/>
    <property type="molecule type" value="Genomic_DNA"/>
</dbReference>
<evidence type="ECO:0000256" key="2">
    <source>
        <dbReference type="ARBA" id="ARBA00022448"/>
    </source>
</evidence>
<dbReference type="InterPro" id="IPR006059">
    <property type="entry name" value="SBP"/>
</dbReference>
<dbReference type="Proteomes" id="UP000606720">
    <property type="component" value="Unassembled WGS sequence"/>
</dbReference>
<dbReference type="GO" id="GO:0042956">
    <property type="term" value="P:maltodextrin transmembrane transport"/>
    <property type="evidence" value="ECO:0007669"/>
    <property type="project" value="TreeGrafter"/>
</dbReference>
<keyword evidence="5" id="KW-1185">Reference proteome</keyword>
<proteinExistence type="inferred from homology"/>
<evidence type="ECO:0000256" key="1">
    <source>
        <dbReference type="ARBA" id="ARBA00008520"/>
    </source>
</evidence>
<name>A0A923LMH6_9FIRM</name>
<dbReference type="PROSITE" id="PS01037">
    <property type="entry name" value="SBP_BACTERIAL_1"/>
    <property type="match status" value="1"/>
</dbReference>
<dbReference type="Gene3D" id="3.40.190.10">
    <property type="entry name" value="Periplasmic binding protein-like II"/>
    <property type="match status" value="1"/>
</dbReference>
<gene>
    <name evidence="4" type="ORF">H8S17_05215</name>
</gene>
<dbReference type="GO" id="GO:0055052">
    <property type="term" value="C:ATP-binding cassette (ABC) transporter complex, substrate-binding subunit-containing"/>
    <property type="evidence" value="ECO:0007669"/>
    <property type="project" value="TreeGrafter"/>
</dbReference>